<evidence type="ECO:0000313" key="2">
    <source>
        <dbReference type="Proteomes" id="UP000295221"/>
    </source>
</evidence>
<name>A0A4V2RWM2_9BACT</name>
<dbReference type="InterPro" id="IPR036782">
    <property type="entry name" value="NE0471-like_N"/>
</dbReference>
<gene>
    <name evidence="1" type="ORF">EV194_10381</name>
</gene>
<organism evidence="1 2">
    <name type="scientific">Natronoflexus pectinivorans</name>
    <dbReference type="NCBI Taxonomy" id="682526"/>
    <lineage>
        <taxon>Bacteria</taxon>
        <taxon>Pseudomonadati</taxon>
        <taxon>Bacteroidota</taxon>
        <taxon>Bacteroidia</taxon>
        <taxon>Marinilabiliales</taxon>
        <taxon>Marinilabiliaceae</taxon>
        <taxon>Natronoflexus</taxon>
    </lineage>
</organism>
<sequence>MYIAVKDVKALDNYILLLTFENNEVKRFDMKPYLHISVYQQLKDEKVFKSVKPSFDTIEWNKDIDIDPEILYSESY</sequence>
<proteinExistence type="predicted"/>
<dbReference type="Pfam" id="PF10387">
    <property type="entry name" value="DUF2442"/>
    <property type="match status" value="1"/>
</dbReference>
<dbReference type="EMBL" id="SLWK01000003">
    <property type="protein sequence ID" value="TCO09170.1"/>
    <property type="molecule type" value="Genomic_DNA"/>
</dbReference>
<dbReference type="InterPro" id="IPR018841">
    <property type="entry name" value="DUF2442"/>
</dbReference>
<dbReference type="AlphaFoldDB" id="A0A4V2RWM2"/>
<dbReference type="SUPFAM" id="SSF143880">
    <property type="entry name" value="NE0471 N-terminal domain-like"/>
    <property type="match status" value="1"/>
</dbReference>
<dbReference type="OrthoDB" id="9803723at2"/>
<dbReference type="Gene3D" id="3.30.2020.10">
    <property type="entry name" value="NE0471-like N-terminal domain"/>
    <property type="match status" value="1"/>
</dbReference>
<accession>A0A4V2RWM2</accession>
<dbReference type="RefSeq" id="WP_132433003.1">
    <property type="nucleotide sequence ID" value="NZ_SLWK01000003.1"/>
</dbReference>
<dbReference type="Proteomes" id="UP000295221">
    <property type="component" value="Unassembled WGS sequence"/>
</dbReference>
<evidence type="ECO:0000313" key="1">
    <source>
        <dbReference type="EMBL" id="TCO09170.1"/>
    </source>
</evidence>
<protein>
    <submittedName>
        <fullName evidence="1">Uncharacterized protein DUF2442</fullName>
    </submittedName>
</protein>
<comment type="caution">
    <text evidence="1">The sequence shown here is derived from an EMBL/GenBank/DDBJ whole genome shotgun (WGS) entry which is preliminary data.</text>
</comment>
<reference evidence="1 2" key="1">
    <citation type="submission" date="2019-03" db="EMBL/GenBank/DDBJ databases">
        <title>Genomic Encyclopedia of Type Strains, Phase IV (KMG-IV): sequencing the most valuable type-strain genomes for metagenomic binning, comparative biology and taxonomic classification.</title>
        <authorList>
            <person name="Goeker M."/>
        </authorList>
    </citation>
    <scope>NUCLEOTIDE SEQUENCE [LARGE SCALE GENOMIC DNA]</scope>
    <source>
        <strain evidence="1 2">DSM 24179</strain>
    </source>
</reference>
<keyword evidence="2" id="KW-1185">Reference proteome</keyword>